<dbReference type="PANTHER" id="PTHR48081:SF8">
    <property type="entry name" value="ALPHA_BETA HYDROLASE FOLD-3 DOMAIN-CONTAINING PROTEIN-RELATED"/>
    <property type="match status" value="1"/>
</dbReference>
<keyword evidence="4" id="KW-1185">Reference proteome</keyword>
<accession>A0A0A1SVJ0</accession>
<gene>
    <name evidence="3" type="ORF">VHEMI04526</name>
</gene>
<dbReference type="InterPro" id="IPR013094">
    <property type="entry name" value="AB_hydrolase_3"/>
</dbReference>
<protein>
    <recommendedName>
        <fullName evidence="2">Alpha/beta hydrolase fold-3 domain-containing protein</fullName>
    </recommendedName>
</protein>
<evidence type="ECO:0000313" key="4">
    <source>
        <dbReference type="Proteomes" id="UP000039046"/>
    </source>
</evidence>
<keyword evidence="1" id="KW-0378">Hydrolase</keyword>
<dbReference type="OrthoDB" id="408631at2759"/>
<evidence type="ECO:0000256" key="1">
    <source>
        <dbReference type="ARBA" id="ARBA00022801"/>
    </source>
</evidence>
<sequence>MGLPLDEEFAAASAPFLQAITNVPKPATHDVEARRQLLASFATGSAPEIPPEIEHEILSVVAADGYKIPVWRFKKKTASTNPGPAVLHIHGGGFISLSPAMNVPQLCHATVETGVQIFSVDYRLAPEHPYPTPLEDCWDILKWITANDEQLGVDVHRIGIMGESAGGGLAAGVTLLARDRGLSPPLARQILGYPMLDDRTRADSDMPAVTLWSESDNVTGWTAYLGDRMGGDGVPPYAAPGRATDFSGLPPLYMDVGQLDMFVREDIDYMRRAVQAGIEVEFHLYSGLPHGFDGIAPEHSMTKAFYSNRIKQLRIL</sequence>
<proteinExistence type="predicted"/>
<dbReference type="AlphaFoldDB" id="A0A0A1SVJ0"/>
<dbReference type="Proteomes" id="UP000039046">
    <property type="component" value="Unassembled WGS sequence"/>
</dbReference>
<dbReference type="Gene3D" id="3.40.50.1820">
    <property type="entry name" value="alpha/beta hydrolase"/>
    <property type="match status" value="1"/>
</dbReference>
<dbReference type="Pfam" id="PF07859">
    <property type="entry name" value="Abhydrolase_3"/>
    <property type="match status" value="1"/>
</dbReference>
<dbReference type="PANTHER" id="PTHR48081">
    <property type="entry name" value="AB HYDROLASE SUPERFAMILY PROTEIN C4A8.06C"/>
    <property type="match status" value="1"/>
</dbReference>
<name>A0A0A1SVJ0_9HYPO</name>
<evidence type="ECO:0000259" key="2">
    <source>
        <dbReference type="Pfam" id="PF07859"/>
    </source>
</evidence>
<reference evidence="3 4" key="1">
    <citation type="journal article" date="2015" name="Genome Announc.">
        <title>Draft Genome Sequence and Gene Annotation of the Entomopathogenic Fungus Verticillium hemipterigenum.</title>
        <authorList>
            <person name="Horn F."/>
            <person name="Habel A."/>
            <person name="Scharf D.H."/>
            <person name="Dworschak J."/>
            <person name="Brakhage A.A."/>
            <person name="Guthke R."/>
            <person name="Hertweck C."/>
            <person name="Linde J."/>
        </authorList>
    </citation>
    <scope>NUCLEOTIDE SEQUENCE [LARGE SCALE GENOMIC DNA]</scope>
</reference>
<dbReference type="EMBL" id="CDHN01000002">
    <property type="protein sequence ID" value="CEJ87828.1"/>
    <property type="molecule type" value="Genomic_DNA"/>
</dbReference>
<dbReference type="HOGENOM" id="CLU_012494_6_1_1"/>
<dbReference type="SUPFAM" id="SSF53474">
    <property type="entry name" value="alpha/beta-Hydrolases"/>
    <property type="match status" value="1"/>
</dbReference>
<dbReference type="STRING" id="1531966.A0A0A1SVJ0"/>
<dbReference type="GO" id="GO:0016787">
    <property type="term" value="F:hydrolase activity"/>
    <property type="evidence" value="ECO:0007669"/>
    <property type="project" value="UniProtKB-KW"/>
</dbReference>
<dbReference type="InterPro" id="IPR029058">
    <property type="entry name" value="AB_hydrolase_fold"/>
</dbReference>
<feature type="domain" description="Alpha/beta hydrolase fold-3" evidence="2">
    <location>
        <begin position="86"/>
        <end position="292"/>
    </location>
</feature>
<evidence type="ECO:0000313" key="3">
    <source>
        <dbReference type="EMBL" id="CEJ87828.1"/>
    </source>
</evidence>
<organism evidence="3 4">
    <name type="scientific">[Torrubiella] hemipterigena</name>
    <dbReference type="NCBI Taxonomy" id="1531966"/>
    <lineage>
        <taxon>Eukaryota</taxon>
        <taxon>Fungi</taxon>
        <taxon>Dikarya</taxon>
        <taxon>Ascomycota</taxon>
        <taxon>Pezizomycotina</taxon>
        <taxon>Sordariomycetes</taxon>
        <taxon>Hypocreomycetidae</taxon>
        <taxon>Hypocreales</taxon>
        <taxon>Clavicipitaceae</taxon>
        <taxon>Clavicipitaceae incertae sedis</taxon>
        <taxon>'Torrubiella' clade</taxon>
    </lineage>
</organism>
<dbReference type="InterPro" id="IPR050300">
    <property type="entry name" value="GDXG_lipolytic_enzyme"/>
</dbReference>